<dbReference type="InterPro" id="IPR008507">
    <property type="entry name" value="DUF789"/>
</dbReference>
<sequence length="319" mass="35586">MLGAGVQFNRSRSGDDRFDSAAKARRSQNFMRRAQSQSDVCSRRSQRDEFLQEKSVPESPTPAAESSSLCNLERFLESIAPSVQAQHLSKMMVRDWRQGNVEFQPYFVLSDLWVAFKEWSAYGAGVPLLLNDTDSVVQRLGESDGDSFRDSSSDGSSDSELDGVPSPLSEHHMEFQEGFSSDEGESGSSEGSLLFEHLARDQPYCREPLADKISDLAREFPELRTLRSCDLLPSSWLSVAWYPIYRIPTGPTLKDLDACFLTFHCLHTPITGNEAAQPPVFTYPSESDGVPQISLPAFGMASYKYKVSLWTPNAGNQRE</sequence>
<dbReference type="Pfam" id="PF05623">
    <property type="entry name" value="DUF789"/>
    <property type="match status" value="2"/>
</dbReference>
<comment type="caution">
    <text evidence="2">The sequence shown here is derived from an EMBL/GenBank/DDBJ whole genome shotgun (WGS) entry which is preliminary data.</text>
</comment>
<dbReference type="PANTHER" id="PTHR31343:SF42">
    <property type="entry name" value="T15D22.8"/>
    <property type="match status" value="1"/>
</dbReference>
<accession>A0A8X8ZMG9</accession>
<feature type="compositionally biased region" description="Basic and acidic residues" evidence="1">
    <location>
        <begin position="41"/>
        <end position="56"/>
    </location>
</feature>
<feature type="region of interest" description="Disordered" evidence="1">
    <location>
        <begin position="1"/>
        <end position="65"/>
    </location>
</feature>
<dbReference type="EMBL" id="PNBA02000010">
    <property type="protein sequence ID" value="KAG6410367.1"/>
    <property type="molecule type" value="Genomic_DNA"/>
</dbReference>
<evidence type="ECO:0000256" key="1">
    <source>
        <dbReference type="SAM" id="MobiDB-lite"/>
    </source>
</evidence>
<proteinExistence type="predicted"/>
<evidence type="ECO:0000313" key="3">
    <source>
        <dbReference type="Proteomes" id="UP000298416"/>
    </source>
</evidence>
<protein>
    <submittedName>
        <fullName evidence="2">Uncharacterized protein</fullName>
    </submittedName>
</protein>
<gene>
    <name evidence="2" type="ORF">SASPL_128425</name>
</gene>
<name>A0A8X8ZMG9_SALSN</name>
<feature type="region of interest" description="Disordered" evidence="1">
    <location>
        <begin position="141"/>
        <end position="167"/>
    </location>
</feature>
<reference evidence="2" key="2">
    <citation type="submission" date="2020-08" db="EMBL/GenBank/DDBJ databases">
        <title>Plant Genome Project.</title>
        <authorList>
            <person name="Zhang R.-G."/>
        </authorList>
    </citation>
    <scope>NUCLEOTIDE SEQUENCE</scope>
    <source>
        <strain evidence="2">Huo1</strain>
        <tissue evidence="2">Leaf</tissue>
    </source>
</reference>
<dbReference type="PANTHER" id="PTHR31343">
    <property type="entry name" value="T15D22.8"/>
    <property type="match status" value="1"/>
</dbReference>
<feature type="compositionally biased region" description="Basic and acidic residues" evidence="1">
    <location>
        <begin position="12"/>
        <end position="22"/>
    </location>
</feature>
<evidence type="ECO:0000313" key="2">
    <source>
        <dbReference type="EMBL" id="KAG6410367.1"/>
    </source>
</evidence>
<dbReference type="Proteomes" id="UP000298416">
    <property type="component" value="Unassembled WGS sequence"/>
</dbReference>
<reference evidence="2" key="1">
    <citation type="submission" date="2018-01" db="EMBL/GenBank/DDBJ databases">
        <authorList>
            <person name="Mao J.F."/>
        </authorList>
    </citation>
    <scope>NUCLEOTIDE SEQUENCE</scope>
    <source>
        <strain evidence="2">Huo1</strain>
        <tissue evidence="2">Leaf</tissue>
    </source>
</reference>
<dbReference type="AlphaFoldDB" id="A0A8X8ZMG9"/>
<feature type="compositionally biased region" description="Polar residues" evidence="1">
    <location>
        <begin position="27"/>
        <end position="40"/>
    </location>
</feature>
<organism evidence="2">
    <name type="scientific">Salvia splendens</name>
    <name type="common">Scarlet sage</name>
    <dbReference type="NCBI Taxonomy" id="180675"/>
    <lineage>
        <taxon>Eukaryota</taxon>
        <taxon>Viridiplantae</taxon>
        <taxon>Streptophyta</taxon>
        <taxon>Embryophyta</taxon>
        <taxon>Tracheophyta</taxon>
        <taxon>Spermatophyta</taxon>
        <taxon>Magnoliopsida</taxon>
        <taxon>eudicotyledons</taxon>
        <taxon>Gunneridae</taxon>
        <taxon>Pentapetalae</taxon>
        <taxon>asterids</taxon>
        <taxon>lamiids</taxon>
        <taxon>Lamiales</taxon>
        <taxon>Lamiaceae</taxon>
        <taxon>Nepetoideae</taxon>
        <taxon>Mentheae</taxon>
        <taxon>Salviinae</taxon>
        <taxon>Salvia</taxon>
        <taxon>Salvia subgen. Calosphace</taxon>
        <taxon>core Calosphace</taxon>
    </lineage>
</organism>
<keyword evidence="3" id="KW-1185">Reference proteome</keyword>